<feature type="transmembrane region" description="Helical" evidence="5">
    <location>
        <begin position="143"/>
        <end position="163"/>
    </location>
</feature>
<comment type="subcellular location">
    <subcellularLocation>
        <location evidence="1">Membrane</location>
        <topology evidence="1">Multi-pass membrane protein</topology>
    </subcellularLocation>
</comment>
<dbReference type="GO" id="GO:0140410">
    <property type="term" value="F:monoatomic cation:bicarbonate symporter activity"/>
    <property type="evidence" value="ECO:0007669"/>
    <property type="project" value="TreeGrafter"/>
</dbReference>
<sequence length="243" mass="27462">MQKTLLKFLDKNIHYLISFSAGVFLVVSGSLVVESWHLLESLTQTILFIVIGFVISWLIVYLLPEIHHHHDECCVKNKHKVIKIIIGSSIHNIADGLVLVSAFSISNNVGLVLGFSILVHELLQETSKFFILHESGYSVKKAITINFLTSLTIFIGVGLGFLLNHIEQAQGIILALSSGFFLNIVLSDLLPHNYEENRQILVKKIGVLLLGLIIMFSVLFLFSHSHNHKEHHNENSHYDYEHH</sequence>
<feature type="transmembrane region" description="Helical" evidence="5">
    <location>
        <begin position="201"/>
        <end position="222"/>
    </location>
</feature>
<keyword evidence="4 5" id="KW-0472">Membrane</keyword>
<name>A0A1W1BQK7_9ZZZZ</name>
<feature type="transmembrane region" description="Helical" evidence="5">
    <location>
        <begin position="169"/>
        <end position="189"/>
    </location>
</feature>
<feature type="transmembrane region" description="Helical" evidence="5">
    <location>
        <begin position="84"/>
        <end position="105"/>
    </location>
</feature>
<evidence type="ECO:0000256" key="4">
    <source>
        <dbReference type="ARBA" id="ARBA00023136"/>
    </source>
</evidence>
<feature type="transmembrane region" description="Helical" evidence="5">
    <location>
        <begin position="45"/>
        <end position="63"/>
    </location>
</feature>
<protein>
    <submittedName>
        <fullName evidence="6">Zinc transporter, ZIP family</fullName>
    </submittedName>
</protein>
<keyword evidence="2 5" id="KW-0812">Transmembrane</keyword>
<evidence type="ECO:0000256" key="3">
    <source>
        <dbReference type="ARBA" id="ARBA00022989"/>
    </source>
</evidence>
<dbReference type="Pfam" id="PF02535">
    <property type="entry name" value="Zip"/>
    <property type="match status" value="1"/>
</dbReference>
<evidence type="ECO:0000256" key="1">
    <source>
        <dbReference type="ARBA" id="ARBA00004141"/>
    </source>
</evidence>
<accession>A0A1W1BQK7</accession>
<reference evidence="6" key="1">
    <citation type="submission" date="2016-10" db="EMBL/GenBank/DDBJ databases">
        <authorList>
            <person name="de Groot N.N."/>
        </authorList>
    </citation>
    <scope>NUCLEOTIDE SEQUENCE</scope>
</reference>
<evidence type="ECO:0000256" key="5">
    <source>
        <dbReference type="SAM" id="Phobius"/>
    </source>
</evidence>
<dbReference type="GO" id="GO:0030003">
    <property type="term" value="P:intracellular monoatomic cation homeostasis"/>
    <property type="evidence" value="ECO:0007669"/>
    <property type="project" value="TreeGrafter"/>
</dbReference>
<dbReference type="GO" id="GO:0005886">
    <property type="term" value="C:plasma membrane"/>
    <property type="evidence" value="ECO:0007669"/>
    <property type="project" value="TreeGrafter"/>
</dbReference>
<dbReference type="GO" id="GO:0005385">
    <property type="term" value="F:zinc ion transmembrane transporter activity"/>
    <property type="evidence" value="ECO:0007669"/>
    <property type="project" value="TreeGrafter"/>
</dbReference>
<evidence type="ECO:0000313" key="6">
    <source>
        <dbReference type="EMBL" id="SFV55786.1"/>
    </source>
</evidence>
<dbReference type="AlphaFoldDB" id="A0A1W1BQK7"/>
<dbReference type="InterPro" id="IPR050799">
    <property type="entry name" value="ZIP_Transporter"/>
</dbReference>
<organism evidence="6">
    <name type="scientific">hydrothermal vent metagenome</name>
    <dbReference type="NCBI Taxonomy" id="652676"/>
    <lineage>
        <taxon>unclassified sequences</taxon>
        <taxon>metagenomes</taxon>
        <taxon>ecological metagenomes</taxon>
    </lineage>
</organism>
<dbReference type="EMBL" id="FPHJ01000014">
    <property type="protein sequence ID" value="SFV55786.1"/>
    <property type="molecule type" value="Genomic_DNA"/>
</dbReference>
<evidence type="ECO:0000256" key="2">
    <source>
        <dbReference type="ARBA" id="ARBA00022692"/>
    </source>
</evidence>
<dbReference type="GO" id="GO:0071578">
    <property type="term" value="P:zinc ion import across plasma membrane"/>
    <property type="evidence" value="ECO:0007669"/>
    <property type="project" value="TreeGrafter"/>
</dbReference>
<dbReference type="PANTHER" id="PTHR12191:SF37">
    <property type="entry name" value="ZINC TRANSPORTER FOI"/>
    <property type="match status" value="1"/>
</dbReference>
<keyword evidence="3 5" id="KW-1133">Transmembrane helix</keyword>
<dbReference type="InterPro" id="IPR003689">
    <property type="entry name" value="ZIP"/>
</dbReference>
<gene>
    <name evidence="6" type="ORF">MNB_SUP05-5-385</name>
</gene>
<proteinExistence type="predicted"/>
<dbReference type="PANTHER" id="PTHR12191">
    <property type="entry name" value="SOLUTE CARRIER FAMILY 39"/>
    <property type="match status" value="1"/>
</dbReference>
<feature type="transmembrane region" description="Helical" evidence="5">
    <location>
        <begin position="12"/>
        <end position="33"/>
    </location>
</feature>